<dbReference type="SUPFAM" id="SSF48452">
    <property type="entry name" value="TPR-like"/>
    <property type="match status" value="1"/>
</dbReference>
<dbReference type="RefSeq" id="WP_188404063.1">
    <property type="nucleotide sequence ID" value="NZ_BMCE01000003.1"/>
</dbReference>
<dbReference type="Gene3D" id="1.10.260.40">
    <property type="entry name" value="lambda repressor-like DNA-binding domains"/>
    <property type="match status" value="1"/>
</dbReference>
<dbReference type="Proteomes" id="UP001319060">
    <property type="component" value="Unassembled WGS sequence"/>
</dbReference>
<reference evidence="3 4" key="1">
    <citation type="submission" date="2021-01" db="EMBL/GenBank/DDBJ databases">
        <title>Genome Sequencing of Type Strains.</title>
        <authorList>
            <person name="Lemaire J.F."/>
            <person name="Inderbitzin P."/>
            <person name="Collins S.B."/>
            <person name="Wespe N."/>
            <person name="Knight-Connoni V."/>
        </authorList>
    </citation>
    <scope>NUCLEOTIDE SEQUENCE [LARGE SCALE GENOMIC DNA]</scope>
    <source>
        <strain evidence="3 4">DSM 14730</strain>
    </source>
</reference>
<dbReference type="SMART" id="SM00530">
    <property type="entry name" value="HTH_XRE"/>
    <property type="match status" value="1"/>
</dbReference>
<evidence type="ECO:0000259" key="2">
    <source>
        <dbReference type="PROSITE" id="PS50943"/>
    </source>
</evidence>
<gene>
    <name evidence="3" type="ORF">JYA64_03580</name>
</gene>
<feature type="domain" description="HTH cro/C1-type" evidence="2">
    <location>
        <begin position="7"/>
        <end position="64"/>
    </location>
</feature>
<dbReference type="PROSITE" id="PS50943">
    <property type="entry name" value="HTH_CROC1"/>
    <property type="match status" value="1"/>
</dbReference>
<accession>A0ABS2Z8C0</accession>
<evidence type="ECO:0000313" key="3">
    <source>
        <dbReference type="EMBL" id="MBN3544372.1"/>
    </source>
</evidence>
<evidence type="ECO:0000313" key="4">
    <source>
        <dbReference type="Proteomes" id="UP001319060"/>
    </source>
</evidence>
<sequence>MLEGEIIKFYRKKRGISQEQLGRDICTTTHVSKIERGQTKYSPEIIALFSKRLDIDIYKEIEFFQNIEKKLHQWHTSIIMQRMKEVEKIKEELEQFPLIHSSKHAALYQLVLARYFLLKQDTKKPMDIIQRVKDQPMTPYEKNMLKHVEGVYYLQKYNNFLSENRKKAIEILTSIDMEAYGNEELYYHLALAYQWVESKTMCHINAKIALDYFKKNNIFSRAIQAESVMLLQIECATDRDFQNKVERYHQLIRDSEAINETGIIGMLLHNLGIEYFKQEDYQNAHIYYGKALKMADKKTAIFLNRLYNYLDNSIKGKLQTHKRHLKSAQEGIFFSKALKHPLYQHLFQLLIFQVEGETDSYYVYLEKEALPFFLSYNQINRINKFGKKLFHYFSDTKQYEKAVQISHTFIQRD</sequence>
<dbReference type="Pfam" id="PF01381">
    <property type="entry name" value="HTH_3"/>
    <property type="match status" value="1"/>
</dbReference>
<dbReference type="EMBL" id="JAFHKS010000041">
    <property type="protein sequence ID" value="MBN3544372.1"/>
    <property type="molecule type" value="Genomic_DNA"/>
</dbReference>
<dbReference type="CDD" id="cd00093">
    <property type="entry name" value="HTH_XRE"/>
    <property type="match status" value="1"/>
</dbReference>
<comment type="caution">
    <text evidence="3">The sequence shown here is derived from an EMBL/GenBank/DDBJ whole genome shotgun (WGS) entry which is preliminary data.</text>
</comment>
<dbReference type="Gene3D" id="1.25.40.10">
    <property type="entry name" value="Tetratricopeptide repeat domain"/>
    <property type="match status" value="1"/>
</dbReference>
<proteinExistence type="predicted"/>
<dbReference type="InterPro" id="IPR001387">
    <property type="entry name" value="Cro/C1-type_HTH"/>
</dbReference>
<evidence type="ECO:0000256" key="1">
    <source>
        <dbReference type="PROSITE-ProRule" id="PRU00339"/>
    </source>
</evidence>
<dbReference type="Gene3D" id="1.25.40.1000">
    <property type="match status" value="1"/>
</dbReference>
<dbReference type="InterPro" id="IPR019734">
    <property type="entry name" value="TPR_rpt"/>
</dbReference>
<keyword evidence="1" id="KW-0802">TPR repeat</keyword>
<dbReference type="PROSITE" id="PS50005">
    <property type="entry name" value="TPR"/>
    <property type="match status" value="1"/>
</dbReference>
<feature type="repeat" description="TPR" evidence="1">
    <location>
        <begin position="265"/>
        <end position="298"/>
    </location>
</feature>
<dbReference type="InterPro" id="IPR011990">
    <property type="entry name" value="TPR-like_helical_dom_sf"/>
</dbReference>
<organism evidence="3 4">
    <name type="scientific">Fictibacillus barbaricus</name>
    <dbReference type="NCBI Taxonomy" id="182136"/>
    <lineage>
        <taxon>Bacteria</taxon>
        <taxon>Bacillati</taxon>
        <taxon>Bacillota</taxon>
        <taxon>Bacilli</taxon>
        <taxon>Bacillales</taxon>
        <taxon>Fictibacillaceae</taxon>
        <taxon>Fictibacillus</taxon>
    </lineage>
</organism>
<name>A0ABS2Z8C0_9BACL</name>
<dbReference type="SUPFAM" id="SSF47413">
    <property type="entry name" value="lambda repressor-like DNA-binding domains"/>
    <property type="match status" value="1"/>
</dbReference>
<keyword evidence="4" id="KW-1185">Reference proteome</keyword>
<protein>
    <submittedName>
        <fullName evidence="3">Helix-turn-helix domain-containing protein</fullName>
    </submittedName>
</protein>
<dbReference type="InterPro" id="IPR010982">
    <property type="entry name" value="Lambda_DNA-bd_dom_sf"/>
</dbReference>